<dbReference type="InterPro" id="IPR002885">
    <property type="entry name" value="PPR_rpt"/>
</dbReference>
<dbReference type="Pfam" id="PF01535">
    <property type="entry name" value="PPR"/>
    <property type="match status" value="2"/>
</dbReference>
<feature type="repeat" description="PPR" evidence="2">
    <location>
        <begin position="169"/>
        <end position="203"/>
    </location>
</feature>
<dbReference type="EMBL" id="JBAMMX010000017">
    <property type="protein sequence ID" value="KAK6924332.1"/>
    <property type="molecule type" value="Genomic_DNA"/>
</dbReference>
<keyword evidence="1" id="KW-0677">Repeat</keyword>
<feature type="repeat" description="PPR" evidence="2">
    <location>
        <begin position="204"/>
        <end position="238"/>
    </location>
</feature>
<sequence>MASSLSIRHIRCLSTTITTTTTTSFSTISVSKAKSKLRSEHDPDKALEIYSSVSTHYTSPLSSRYTQDLTIKRLAKSKRFTDIESLLESHKKDPKITQEPFLSTLIRSYGLAGMLDHAIKTFDQMDELKTPRSATSFNALLSACNLSKEFGKVPKLFDEIPKKYGFLPDKVSYGILVKSYCESGKVESAMEILKEMEEKKIEVTNVTFTTVLDALYKKDMVDEAEKLWNEMVKRGCELDVAAYNVRIMYAHGSGPENVQALIDEMVAVGIKPDTIGYNYLMTSYCKSGKIDEAKKVYEDLENMGLHANAATYRTLVYYLCRNEDYERAYKVFKKSVEFHKIPDFGTLKFLVEGLVKKGNRKDAKGLIRTVKKKFPPSFLNAWKKVEVELGLVSESVSSDPVDVVQEATG</sequence>
<proteinExistence type="predicted"/>
<dbReference type="Proteomes" id="UP001370490">
    <property type="component" value="Unassembled WGS sequence"/>
</dbReference>
<comment type="caution">
    <text evidence="3">The sequence shown here is derived from an EMBL/GenBank/DDBJ whole genome shotgun (WGS) entry which is preliminary data.</text>
</comment>
<organism evidence="3 4">
    <name type="scientific">Dillenia turbinata</name>
    <dbReference type="NCBI Taxonomy" id="194707"/>
    <lineage>
        <taxon>Eukaryota</taxon>
        <taxon>Viridiplantae</taxon>
        <taxon>Streptophyta</taxon>
        <taxon>Embryophyta</taxon>
        <taxon>Tracheophyta</taxon>
        <taxon>Spermatophyta</taxon>
        <taxon>Magnoliopsida</taxon>
        <taxon>eudicotyledons</taxon>
        <taxon>Gunneridae</taxon>
        <taxon>Pentapetalae</taxon>
        <taxon>Dilleniales</taxon>
        <taxon>Dilleniaceae</taxon>
        <taxon>Dillenia</taxon>
    </lineage>
</organism>
<protein>
    <submittedName>
        <fullName evidence="3">Pentatricopeptide repeat</fullName>
    </submittedName>
</protein>
<dbReference type="Gene3D" id="1.25.40.10">
    <property type="entry name" value="Tetratricopeptide repeat domain"/>
    <property type="match status" value="3"/>
</dbReference>
<dbReference type="SUPFAM" id="SSF48452">
    <property type="entry name" value="TPR-like"/>
    <property type="match status" value="2"/>
</dbReference>
<evidence type="ECO:0000313" key="4">
    <source>
        <dbReference type="Proteomes" id="UP001370490"/>
    </source>
</evidence>
<feature type="repeat" description="PPR" evidence="2">
    <location>
        <begin position="273"/>
        <end position="307"/>
    </location>
</feature>
<dbReference type="NCBIfam" id="TIGR00756">
    <property type="entry name" value="PPR"/>
    <property type="match status" value="6"/>
</dbReference>
<dbReference type="PROSITE" id="PS51375">
    <property type="entry name" value="PPR"/>
    <property type="match status" value="4"/>
</dbReference>
<dbReference type="PANTHER" id="PTHR47931">
    <property type="entry name" value="OS01G0228400 PROTEIN"/>
    <property type="match status" value="1"/>
</dbReference>
<dbReference type="Pfam" id="PF13041">
    <property type="entry name" value="PPR_2"/>
    <property type="match status" value="2"/>
</dbReference>
<dbReference type="InterPro" id="IPR011990">
    <property type="entry name" value="TPR-like_helical_dom_sf"/>
</dbReference>
<dbReference type="AlphaFoldDB" id="A0AAN8Z4C8"/>
<feature type="repeat" description="PPR" evidence="2">
    <location>
        <begin position="308"/>
        <end position="342"/>
    </location>
</feature>
<dbReference type="PANTHER" id="PTHR47931:SF3">
    <property type="entry name" value="PENTATRICOPEPTIDE REPEAT-CONTAINING PROTEIN, MITOCHONDRIAL"/>
    <property type="match status" value="1"/>
</dbReference>
<reference evidence="3 4" key="1">
    <citation type="submission" date="2023-12" db="EMBL/GenBank/DDBJ databases">
        <title>A high-quality genome assembly for Dillenia turbinata (Dilleniales).</title>
        <authorList>
            <person name="Chanderbali A."/>
        </authorList>
    </citation>
    <scope>NUCLEOTIDE SEQUENCE [LARGE SCALE GENOMIC DNA]</scope>
    <source>
        <strain evidence="3">LSX21</strain>
        <tissue evidence="3">Leaf</tissue>
    </source>
</reference>
<accession>A0AAN8Z4C8</accession>
<evidence type="ECO:0000256" key="2">
    <source>
        <dbReference type="PROSITE-ProRule" id="PRU00708"/>
    </source>
</evidence>
<name>A0AAN8Z4C8_9MAGN</name>
<evidence type="ECO:0000313" key="3">
    <source>
        <dbReference type="EMBL" id="KAK6924332.1"/>
    </source>
</evidence>
<gene>
    <name evidence="3" type="ORF">RJ641_010532</name>
</gene>
<keyword evidence="4" id="KW-1185">Reference proteome</keyword>
<evidence type="ECO:0000256" key="1">
    <source>
        <dbReference type="ARBA" id="ARBA00022737"/>
    </source>
</evidence>